<feature type="domain" description="Response regulatory" evidence="8">
    <location>
        <begin position="10"/>
        <end position="125"/>
    </location>
</feature>
<dbReference type="CDD" id="cd00009">
    <property type="entry name" value="AAA"/>
    <property type="match status" value="1"/>
</dbReference>
<dbReference type="SMART" id="SM00382">
    <property type="entry name" value="AAA"/>
    <property type="match status" value="1"/>
</dbReference>
<protein>
    <submittedName>
        <fullName evidence="9">Chemotaxis protein CheY</fullName>
    </submittedName>
</protein>
<evidence type="ECO:0000256" key="3">
    <source>
        <dbReference type="ARBA" id="ARBA00023015"/>
    </source>
</evidence>
<dbReference type="SMART" id="SM00448">
    <property type="entry name" value="REC"/>
    <property type="match status" value="1"/>
</dbReference>
<keyword evidence="3" id="KW-0805">Transcription regulation</keyword>
<keyword evidence="10" id="KW-1185">Reference proteome</keyword>
<evidence type="ECO:0000256" key="2">
    <source>
        <dbReference type="ARBA" id="ARBA00022840"/>
    </source>
</evidence>
<evidence type="ECO:0000313" key="9">
    <source>
        <dbReference type="EMBL" id="GAW66493.1"/>
    </source>
</evidence>
<keyword evidence="4" id="KW-0238">DNA-binding</keyword>
<dbReference type="Gene3D" id="1.10.10.60">
    <property type="entry name" value="Homeodomain-like"/>
    <property type="match status" value="1"/>
</dbReference>
<dbReference type="EMBL" id="BDQG01000001">
    <property type="protein sequence ID" value="GAW66493.1"/>
    <property type="molecule type" value="Genomic_DNA"/>
</dbReference>
<dbReference type="InterPro" id="IPR001789">
    <property type="entry name" value="Sig_transdc_resp-reg_receiver"/>
</dbReference>
<name>A0ABQ0MHM0_9BACT</name>
<dbReference type="PRINTS" id="PR01590">
    <property type="entry name" value="HTHFIS"/>
</dbReference>
<dbReference type="InterPro" id="IPR009057">
    <property type="entry name" value="Homeodomain-like_sf"/>
</dbReference>
<dbReference type="SUPFAM" id="SSF52540">
    <property type="entry name" value="P-loop containing nucleoside triphosphate hydrolases"/>
    <property type="match status" value="1"/>
</dbReference>
<dbReference type="PROSITE" id="PS50110">
    <property type="entry name" value="RESPONSE_REGULATORY"/>
    <property type="match status" value="1"/>
</dbReference>
<dbReference type="InterPro" id="IPR025944">
    <property type="entry name" value="Sigma_54_int_dom_CS"/>
</dbReference>
<keyword evidence="2" id="KW-0067">ATP-binding</keyword>
<evidence type="ECO:0000259" key="7">
    <source>
        <dbReference type="PROSITE" id="PS50045"/>
    </source>
</evidence>
<evidence type="ECO:0000313" key="10">
    <source>
        <dbReference type="Proteomes" id="UP000194153"/>
    </source>
</evidence>
<evidence type="ECO:0000259" key="8">
    <source>
        <dbReference type="PROSITE" id="PS50110"/>
    </source>
</evidence>
<dbReference type="InterPro" id="IPR002078">
    <property type="entry name" value="Sigma_54_int"/>
</dbReference>
<dbReference type="PANTHER" id="PTHR32071:SF13">
    <property type="entry name" value="RESPONSE REGULATOR HSFA"/>
    <property type="match status" value="1"/>
</dbReference>
<evidence type="ECO:0000256" key="4">
    <source>
        <dbReference type="ARBA" id="ARBA00023125"/>
    </source>
</evidence>
<dbReference type="PROSITE" id="PS50045">
    <property type="entry name" value="SIGMA54_INTERACT_4"/>
    <property type="match status" value="1"/>
</dbReference>
<proteinExistence type="predicted"/>
<evidence type="ECO:0000256" key="5">
    <source>
        <dbReference type="ARBA" id="ARBA00023163"/>
    </source>
</evidence>
<dbReference type="SUPFAM" id="SSF52172">
    <property type="entry name" value="CheY-like"/>
    <property type="match status" value="1"/>
</dbReference>
<dbReference type="Pfam" id="PF02954">
    <property type="entry name" value="HTH_8"/>
    <property type="match status" value="1"/>
</dbReference>
<keyword evidence="1" id="KW-0547">Nucleotide-binding</keyword>
<dbReference type="PANTHER" id="PTHR32071">
    <property type="entry name" value="TRANSCRIPTIONAL REGULATORY PROTEIN"/>
    <property type="match status" value="1"/>
</dbReference>
<evidence type="ECO:0000256" key="1">
    <source>
        <dbReference type="ARBA" id="ARBA00022741"/>
    </source>
</evidence>
<dbReference type="Proteomes" id="UP000194153">
    <property type="component" value="Unassembled WGS sequence"/>
</dbReference>
<gene>
    <name evidence="9" type="ORF">GPEL0_01f1883</name>
</gene>
<organism evidence="9 10">
    <name type="scientific">Geoanaerobacter pelophilus</name>
    <dbReference type="NCBI Taxonomy" id="60036"/>
    <lineage>
        <taxon>Bacteria</taxon>
        <taxon>Pseudomonadati</taxon>
        <taxon>Thermodesulfobacteriota</taxon>
        <taxon>Desulfuromonadia</taxon>
        <taxon>Geobacterales</taxon>
        <taxon>Geobacteraceae</taxon>
        <taxon>Geoanaerobacter</taxon>
    </lineage>
</organism>
<dbReference type="InterPro" id="IPR003593">
    <property type="entry name" value="AAA+_ATPase"/>
</dbReference>
<dbReference type="InterPro" id="IPR002197">
    <property type="entry name" value="HTH_Fis"/>
</dbReference>
<feature type="modified residue" description="4-aspartylphosphate" evidence="6">
    <location>
        <position position="60"/>
    </location>
</feature>
<dbReference type="InterPro" id="IPR025662">
    <property type="entry name" value="Sigma_54_int_dom_ATP-bd_1"/>
</dbReference>
<dbReference type="InterPro" id="IPR011006">
    <property type="entry name" value="CheY-like_superfamily"/>
</dbReference>
<dbReference type="InterPro" id="IPR058031">
    <property type="entry name" value="AAA_lid_NorR"/>
</dbReference>
<comment type="caution">
    <text evidence="9">The sequence shown here is derived from an EMBL/GenBank/DDBJ whole genome shotgun (WGS) entry which is preliminary data.</text>
</comment>
<dbReference type="Gene3D" id="3.40.50.300">
    <property type="entry name" value="P-loop containing nucleotide triphosphate hydrolases"/>
    <property type="match status" value="1"/>
</dbReference>
<sequence>MNNQIKHTQRILLVDDEAQILETCRSCLNNAGHADVVIENDSSKVMSLLAKSEFAVIVLDLRMPNLSGFELLPQIISHFPQIKIIVATANNDVETVVNCIKEGAFDYLVKPIDVKRLITSVRKALEMRSLANELTALKQYMFTDRLDHPEAFQNIVTGNKAMRAIFQYLEVISGTRQAVMITGETGSGKELVARAIHNLSGCSGEYVALNVAGLDDNMFSDTLFGHRKGAFTGADQARDGLITRASGGTLFLDEIGDLNEMSQIKLLRLLQEQEYYPVGSDFIKKSDARLVLATNRDLQELIRQGKFRNDLYYRLCGHRVHLPPLRDRLDDIPLLLDHFLGSAAECLGKKKPTPPPELAVMLALYHFPGNVRELEALVFDAVLRHNSGILSMETFRSVIGHERPLPTLDCSSTPAAAGENPLCTIFGHFPTLDEVEQYMIAEAMKLAKGNQGLAGKILGMGRQTLNKRLKLQG</sequence>
<dbReference type="PROSITE" id="PS00688">
    <property type="entry name" value="SIGMA54_INTERACT_3"/>
    <property type="match status" value="1"/>
</dbReference>
<dbReference type="InterPro" id="IPR027417">
    <property type="entry name" value="P-loop_NTPase"/>
</dbReference>
<dbReference type="PROSITE" id="PS00676">
    <property type="entry name" value="SIGMA54_INTERACT_2"/>
    <property type="match status" value="1"/>
</dbReference>
<dbReference type="Pfam" id="PF25601">
    <property type="entry name" value="AAA_lid_14"/>
    <property type="match status" value="1"/>
</dbReference>
<accession>A0ABQ0MHM0</accession>
<keyword evidence="5" id="KW-0804">Transcription</keyword>
<reference evidence="9 10" key="1">
    <citation type="submission" date="2017-04" db="EMBL/GenBank/DDBJ databases">
        <authorList>
            <consortium name="Geobacter pelophilus Genome Sequencing"/>
            <person name="Aoyagi T."/>
            <person name="Koike H."/>
            <person name="Hori T."/>
        </authorList>
    </citation>
    <scope>NUCLEOTIDE SEQUENCE [LARGE SCALE GENOMIC DNA]</scope>
    <source>
        <strain evidence="9 10">Drf2</strain>
    </source>
</reference>
<dbReference type="Gene3D" id="3.40.50.2300">
    <property type="match status" value="1"/>
</dbReference>
<dbReference type="InterPro" id="IPR025943">
    <property type="entry name" value="Sigma_54_int_dom_ATP-bd_2"/>
</dbReference>
<dbReference type="Gene3D" id="1.10.8.60">
    <property type="match status" value="1"/>
</dbReference>
<keyword evidence="6" id="KW-0597">Phosphoprotein</keyword>
<dbReference type="Pfam" id="PF00072">
    <property type="entry name" value="Response_reg"/>
    <property type="match status" value="1"/>
</dbReference>
<dbReference type="PROSITE" id="PS00675">
    <property type="entry name" value="SIGMA54_INTERACT_1"/>
    <property type="match status" value="1"/>
</dbReference>
<reference evidence="10" key="2">
    <citation type="submission" date="2017-05" db="EMBL/GenBank/DDBJ databases">
        <title>Draft genome sequence of Geobacter pelophilus, a iron(III)-reducing bacteria.</title>
        <authorList>
            <person name="Aoyagi T."/>
            <person name="Koike H."/>
            <person name="Morita T."/>
            <person name="Sato Y."/>
            <person name="Habe H."/>
            <person name="Hori T."/>
        </authorList>
    </citation>
    <scope>NUCLEOTIDE SEQUENCE [LARGE SCALE GENOMIC DNA]</scope>
    <source>
        <strain evidence="10">Drf2</strain>
    </source>
</reference>
<dbReference type="Pfam" id="PF00158">
    <property type="entry name" value="Sigma54_activat"/>
    <property type="match status" value="1"/>
</dbReference>
<dbReference type="SUPFAM" id="SSF46689">
    <property type="entry name" value="Homeodomain-like"/>
    <property type="match status" value="1"/>
</dbReference>
<evidence type="ECO:0000256" key="6">
    <source>
        <dbReference type="PROSITE-ProRule" id="PRU00169"/>
    </source>
</evidence>
<feature type="domain" description="Sigma-54 factor interaction" evidence="7">
    <location>
        <begin position="155"/>
        <end position="383"/>
    </location>
</feature>
<dbReference type="RefSeq" id="WP_085812842.1">
    <property type="nucleotide sequence ID" value="NZ_BDQG01000001.1"/>
</dbReference>